<dbReference type="Proteomes" id="UP000221024">
    <property type="component" value="Unassembled WGS sequence"/>
</dbReference>
<sequence>MHTWRHIAAVVLLATFVVGGVLVPAVHAVHHARGAATATHTHVTQSDADSSIDCTLCEAVFHSAHAASLAAPTPTLHIRAWEGIAPASPHLHLAGHHVIRGPPHA</sequence>
<gene>
    <name evidence="1" type="ORF">CRI93_05165</name>
</gene>
<organism evidence="1 2">
    <name type="scientific">Longimonas halophila</name>
    <dbReference type="NCBI Taxonomy" id="1469170"/>
    <lineage>
        <taxon>Bacteria</taxon>
        <taxon>Pseudomonadati</taxon>
        <taxon>Rhodothermota</taxon>
        <taxon>Rhodothermia</taxon>
        <taxon>Rhodothermales</taxon>
        <taxon>Salisaetaceae</taxon>
        <taxon>Longimonas</taxon>
    </lineage>
</organism>
<proteinExistence type="predicted"/>
<comment type="caution">
    <text evidence="1">The sequence shown here is derived from an EMBL/GenBank/DDBJ whole genome shotgun (WGS) entry which is preliminary data.</text>
</comment>
<dbReference type="RefSeq" id="WP_098061541.1">
    <property type="nucleotide sequence ID" value="NZ_PDEP01000003.1"/>
</dbReference>
<accession>A0A2H3NRK3</accession>
<protein>
    <recommendedName>
        <fullName evidence="3">DUF2946 domain-containing protein</fullName>
    </recommendedName>
</protein>
<keyword evidence="2" id="KW-1185">Reference proteome</keyword>
<dbReference type="AlphaFoldDB" id="A0A2H3NRK3"/>
<evidence type="ECO:0000313" key="1">
    <source>
        <dbReference type="EMBL" id="PEN08499.1"/>
    </source>
</evidence>
<evidence type="ECO:0000313" key="2">
    <source>
        <dbReference type="Proteomes" id="UP000221024"/>
    </source>
</evidence>
<reference evidence="1 2" key="1">
    <citation type="submission" date="2017-10" db="EMBL/GenBank/DDBJ databases">
        <title>Draft genome of Longimonas halophila.</title>
        <authorList>
            <person name="Goh K.M."/>
            <person name="Shamsir M.S."/>
            <person name="Lim S.W."/>
        </authorList>
    </citation>
    <scope>NUCLEOTIDE SEQUENCE [LARGE SCALE GENOMIC DNA]</scope>
    <source>
        <strain evidence="1 2">KCTC 42399</strain>
    </source>
</reference>
<dbReference type="EMBL" id="PDEP01000003">
    <property type="protein sequence ID" value="PEN08499.1"/>
    <property type="molecule type" value="Genomic_DNA"/>
</dbReference>
<name>A0A2H3NRK3_9BACT</name>
<evidence type="ECO:0008006" key="3">
    <source>
        <dbReference type="Google" id="ProtNLM"/>
    </source>
</evidence>